<keyword evidence="2" id="KW-1185">Reference proteome</keyword>
<protein>
    <submittedName>
        <fullName evidence="1">Uncharacterized protein</fullName>
    </submittedName>
</protein>
<accession>A0A3B0C8T4</accession>
<dbReference type="Proteomes" id="UP000282311">
    <property type="component" value="Unassembled WGS sequence"/>
</dbReference>
<name>A0A3B0C8T4_9BACL</name>
<dbReference type="AlphaFoldDB" id="A0A3B0C8T4"/>
<evidence type="ECO:0000313" key="1">
    <source>
        <dbReference type="EMBL" id="RKN81970.1"/>
    </source>
</evidence>
<proteinExistence type="predicted"/>
<reference evidence="1 2" key="1">
    <citation type="journal article" date="2007" name="Int. J. Syst. Evol. Microbiol.">
        <title>Paenibacillus ginsengarvi sp. nov., isolated from soil from ginseng cultivation.</title>
        <authorList>
            <person name="Yoon M.H."/>
            <person name="Ten L.N."/>
            <person name="Im W.T."/>
        </authorList>
    </citation>
    <scope>NUCLEOTIDE SEQUENCE [LARGE SCALE GENOMIC DNA]</scope>
    <source>
        <strain evidence="1 2">KCTC 13059</strain>
    </source>
</reference>
<evidence type="ECO:0000313" key="2">
    <source>
        <dbReference type="Proteomes" id="UP000282311"/>
    </source>
</evidence>
<organism evidence="1 2">
    <name type="scientific">Paenibacillus ginsengarvi</name>
    <dbReference type="NCBI Taxonomy" id="400777"/>
    <lineage>
        <taxon>Bacteria</taxon>
        <taxon>Bacillati</taxon>
        <taxon>Bacillota</taxon>
        <taxon>Bacilli</taxon>
        <taxon>Bacillales</taxon>
        <taxon>Paenibacillaceae</taxon>
        <taxon>Paenibacillus</taxon>
    </lineage>
</organism>
<sequence>MLSYPKNGKSQMECRTMNIAGNNKGVIYAHKRYDLYGPVHKGLRHALGGICFRTGSADIADHQRLEAILAEWKRIVIILEAHSRDEDLHLDEVYMKYAPETAKQLEVEHEMLDGKIKEINKIVDKIQCPTTSVEECHRLWYMLSRSLDSFTSEYLIHLQREEGPGMEALWGNLDDEQIHELSVKIRSSIPPQAMMILLYYMLPAVTHADRFVIVSDMKRFAPREFYEGVLRLAESRLDPQSFSKLKSAVDRNSMES</sequence>
<comment type="caution">
    <text evidence="1">The sequence shown here is derived from an EMBL/GenBank/DDBJ whole genome shotgun (WGS) entry which is preliminary data.</text>
</comment>
<dbReference type="Gene3D" id="1.20.120.520">
    <property type="entry name" value="nmb1532 protein domain like"/>
    <property type="match status" value="1"/>
</dbReference>
<gene>
    <name evidence="1" type="ORF">D7M11_18500</name>
</gene>
<dbReference type="EMBL" id="RBAH01000013">
    <property type="protein sequence ID" value="RKN81970.1"/>
    <property type="molecule type" value="Genomic_DNA"/>
</dbReference>